<keyword evidence="5" id="KW-1185">Reference proteome</keyword>
<dbReference type="RefSeq" id="XP_041234256.1">
    <property type="nucleotide sequence ID" value="XM_041365891.1"/>
</dbReference>
<accession>A0AAD4HUL9</accession>
<evidence type="ECO:0000256" key="1">
    <source>
        <dbReference type="SAM" id="MobiDB-lite"/>
    </source>
</evidence>
<feature type="signal peptide" evidence="3">
    <location>
        <begin position="1"/>
        <end position="15"/>
    </location>
</feature>
<comment type="caution">
    <text evidence="4">The sequence shown here is derived from an EMBL/GenBank/DDBJ whole genome shotgun (WGS) entry which is preliminary data.</text>
</comment>
<feature type="chain" id="PRO_5042146665" evidence="3">
    <location>
        <begin position="16"/>
        <end position="240"/>
    </location>
</feature>
<sequence length="240" mass="25808">MSLFVTLLCASHVYASCTYSADSNDCTPFPTSTIVGLAIGGIILLAIVIFGRILRRRRLQRVAQATFLYGTPSNSYGRPQSNVYHPYPTQSQCPPGLQSSRPIPGQMNSLNRNGMPVAPSFPQLSKPSPTAHSARMRSPTMPSPTHYSNYSNQTAHISPPSSPNSARLPPPGFPLSPSPPSTHSRVSADTSTVQAPSIRVTSAHTPPVRHSSPPENVEMRTLTVQTEVANDEPPPAYTPI</sequence>
<proteinExistence type="predicted"/>
<feature type="compositionally biased region" description="Polar residues" evidence="1">
    <location>
        <begin position="182"/>
        <end position="204"/>
    </location>
</feature>
<dbReference type="AlphaFoldDB" id="A0AAD4HUL9"/>
<dbReference type="GeneID" id="64660189"/>
<reference evidence="4" key="1">
    <citation type="journal article" date="2020" name="New Phytol.">
        <title>Comparative genomics reveals dynamic genome evolution in host specialist ectomycorrhizal fungi.</title>
        <authorList>
            <person name="Lofgren L.A."/>
            <person name="Nguyen N.H."/>
            <person name="Vilgalys R."/>
            <person name="Ruytinx J."/>
            <person name="Liao H.L."/>
            <person name="Branco S."/>
            <person name="Kuo A."/>
            <person name="LaButti K."/>
            <person name="Lipzen A."/>
            <person name="Andreopoulos W."/>
            <person name="Pangilinan J."/>
            <person name="Riley R."/>
            <person name="Hundley H."/>
            <person name="Na H."/>
            <person name="Barry K."/>
            <person name="Grigoriev I.V."/>
            <person name="Stajich J.E."/>
            <person name="Kennedy P.G."/>
        </authorList>
    </citation>
    <scope>NUCLEOTIDE SEQUENCE</scope>
    <source>
        <strain evidence="4">FC203</strain>
    </source>
</reference>
<feature type="region of interest" description="Disordered" evidence="1">
    <location>
        <begin position="79"/>
        <end position="217"/>
    </location>
</feature>
<gene>
    <name evidence="4" type="ORF">F5891DRAFT_1180221</name>
</gene>
<protein>
    <submittedName>
        <fullName evidence="4">Uncharacterized protein</fullName>
    </submittedName>
</protein>
<keyword evidence="2" id="KW-0812">Transmembrane</keyword>
<keyword evidence="3" id="KW-0732">Signal</keyword>
<dbReference type="EMBL" id="JABBWK010000001">
    <property type="protein sequence ID" value="KAG1908681.1"/>
    <property type="molecule type" value="Genomic_DNA"/>
</dbReference>
<organism evidence="4 5">
    <name type="scientific">Suillus fuscotomentosus</name>
    <dbReference type="NCBI Taxonomy" id="1912939"/>
    <lineage>
        <taxon>Eukaryota</taxon>
        <taxon>Fungi</taxon>
        <taxon>Dikarya</taxon>
        <taxon>Basidiomycota</taxon>
        <taxon>Agaricomycotina</taxon>
        <taxon>Agaricomycetes</taxon>
        <taxon>Agaricomycetidae</taxon>
        <taxon>Boletales</taxon>
        <taxon>Suillineae</taxon>
        <taxon>Suillaceae</taxon>
        <taxon>Suillus</taxon>
    </lineage>
</organism>
<evidence type="ECO:0000256" key="2">
    <source>
        <dbReference type="SAM" id="Phobius"/>
    </source>
</evidence>
<keyword evidence="2" id="KW-0472">Membrane</keyword>
<feature type="compositionally biased region" description="Polar residues" evidence="1">
    <location>
        <begin position="79"/>
        <end position="112"/>
    </location>
</feature>
<feature type="compositionally biased region" description="Polar residues" evidence="1">
    <location>
        <begin position="143"/>
        <end position="156"/>
    </location>
</feature>
<keyword evidence="2" id="KW-1133">Transmembrane helix</keyword>
<feature type="transmembrane region" description="Helical" evidence="2">
    <location>
        <begin position="31"/>
        <end position="51"/>
    </location>
</feature>
<feature type="compositionally biased region" description="Pro residues" evidence="1">
    <location>
        <begin position="168"/>
        <end position="180"/>
    </location>
</feature>
<evidence type="ECO:0000256" key="3">
    <source>
        <dbReference type="SAM" id="SignalP"/>
    </source>
</evidence>
<evidence type="ECO:0000313" key="5">
    <source>
        <dbReference type="Proteomes" id="UP001195769"/>
    </source>
</evidence>
<dbReference type="Proteomes" id="UP001195769">
    <property type="component" value="Unassembled WGS sequence"/>
</dbReference>
<evidence type="ECO:0000313" key="4">
    <source>
        <dbReference type="EMBL" id="KAG1908681.1"/>
    </source>
</evidence>
<feature type="compositionally biased region" description="Polar residues" evidence="1">
    <location>
        <begin position="122"/>
        <end position="131"/>
    </location>
</feature>
<name>A0AAD4HUL9_9AGAM</name>